<dbReference type="STRING" id="50429.A0A2B4S5M0"/>
<feature type="compositionally biased region" description="Basic and acidic residues" evidence="1">
    <location>
        <begin position="345"/>
        <end position="358"/>
    </location>
</feature>
<dbReference type="Proteomes" id="UP000225706">
    <property type="component" value="Unassembled WGS sequence"/>
</dbReference>
<gene>
    <name evidence="3" type="primary">POGK</name>
    <name evidence="3" type="ORF">AWC38_SpisGene11597</name>
</gene>
<keyword evidence="4" id="KW-1185">Reference proteome</keyword>
<feature type="domain" description="DDE-1" evidence="2">
    <location>
        <begin position="65"/>
        <end position="181"/>
    </location>
</feature>
<dbReference type="AlphaFoldDB" id="A0A2B4S5M0"/>
<proteinExistence type="predicted"/>
<protein>
    <submittedName>
        <fullName evidence="3">Pogo transposable element with KRAB domain</fullName>
    </submittedName>
</protein>
<dbReference type="EMBL" id="LSMT01000194">
    <property type="protein sequence ID" value="PFX23858.1"/>
    <property type="molecule type" value="Genomic_DNA"/>
</dbReference>
<accession>A0A2B4S5M0</accession>
<name>A0A2B4S5M0_STYPI</name>
<evidence type="ECO:0000259" key="2">
    <source>
        <dbReference type="Pfam" id="PF03184"/>
    </source>
</evidence>
<organism evidence="3 4">
    <name type="scientific">Stylophora pistillata</name>
    <name type="common">Smooth cauliflower coral</name>
    <dbReference type="NCBI Taxonomy" id="50429"/>
    <lineage>
        <taxon>Eukaryota</taxon>
        <taxon>Metazoa</taxon>
        <taxon>Cnidaria</taxon>
        <taxon>Anthozoa</taxon>
        <taxon>Hexacorallia</taxon>
        <taxon>Scleractinia</taxon>
        <taxon>Astrocoeniina</taxon>
        <taxon>Pocilloporidae</taxon>
        <taxon>Stylophora</taxon>
    </lineage>
</organism>
<feature type="region of interest" description="Disordered" evidence="1">
    <location>
        <begin position="319"/>
        <end position="358"/>
    </location>
</feature>
<reference evidence="4" key="1">
    <citation type="journal article" date="2017" name="bioRxiv">
        <title>Comparative analysis of the genomes of Stylophora pistillata and Acropora digitifera provides evidence for extensive differences between species of corals.</title>
        <authorList>
            <person name="Voolstra C.R."/>
            <person name="Li Y."/>
            <person name="Liew Y.J."/>
            <person name="Baumgarten S."/>
            <person name="Zoccola D."/>
            <person name="Flot J.-F."/>
            <person name="Tambutte S."/>
            <person name="Allemand D."/>
            <person name="Aranda M."/>
        </authorList>
    </citation>
    <scope>NUCLEOTIDE SEQUENCE [LARGE SCALE GENOMIC DNA]</scope>
</reference>
<sequence length="406" mass="45524">MDELLDTMEFHSDGDSLRRVIRDAEQYLIDFAPNENDYDRRTCELRSRVMQAFLDFVRYNHDGIKEWIRRNLRYTADQKALLVWDSFRGHLTEAVKDLLARRNVNVAVIPGGLTPVLQPLDKCINKPFKNKVRSQYQAWMVNGPFTYTPSGKKRAPSKQLVLQWIHKAWQEIPADLVAKSFKSCGISNAMDGTEDEAVWEEEGAGADEADDELENEFDTDSLKMSAGVKDSTGTFTYPLCPMHGVIAGLVLFCVRAELVPTSMGGDDGAGVCKRMGNDVDNGAEGVLKVWVRMMGQKELYIYIPSKKKFGTCLNHKTGEERVEGDTLSDPEESDETQGEPAVPDPKSDHEELKQESVKEDLQQLLLGVNDDSDYDVESDDALESDCSLAGTDEFSNVCKTLKSDKL</sequence>
<dbReference type="GO" id="GO:0003676">
    <property type="term" value="F:nucleic acid binding"/>
    <property type="evidence" value="ECO:0007669"/>
    <property type="project" value="InterPro"/>
</dbReference>
<evidence type="ECO:0000256" key="1">
    <source>
        <dbReference type="SAM" id="MobiDB-lite"/>
    </source>
</evidence>
<comment type="caution">
    <text evidence="3">The sequence shown here is derived from an EMBL/GenBank/DDBJ whole genome shotgun (WGS) entry which is preliminary data.</text>
</comment>
<feature type="compositionally biased region" description="Acidic residues" evidence="1">
    <location>
        <begin position="326"/>
        <end position="337"/>
    </location>
</feature>
<dbReference type="Pfam" id="PF03184">
    <property type="entry name" value="DDE_1"/>
    <property type="match status" value="1"/>
</dbReference>
<evidence type="ECO:0000313" key="3">
    <source>
        <dbReference type="EMBL" id="PFX23858.1"/>
    </source>
</evidence>
<evidence type="ECO:0000313" key="4">
    <source>
        <dbReference type="Proteomes" id="UP000225706"/>
    </source>
</evidence>
<dbReference type="InterPro" id="IPR004875">
    <property type="entry name" value="DDE_SF_endonuclease_dom"/>
</dbReference>